<dbReference type="GO" id="GO:0009408">
    <property type="term" value="P:response to heat"/>
    <property type="evidence" value="ECO:0007669"/>
    <property type="project" value="InterPro"/>
</dbReference>
<keyword evidence="6 14" id="KW-0677">Repeat</keyword>
<dbReference type="Pfam" id="PF00684">
    <property type="entry name" value="DnaJ_CXXCXGXG"/>
    <property type="match status" value="1"/>
</dbReference>
<dbReference type="InterPro" id="IPR036869">
    <property type="entry name" value="J_dom_sf"/>
</dbReference>
<dbReference type="FunFam" id="2.10.230.10:FF:000002">
    <property type="entry name" value="Molecular chaperone DnaJ"/>
    <property type="match status" value="1"/>
</dbReference>
<keyword evidence="5 14" id="KW-0479">Metal-binding</keyword>
<dbReference type="AlphaFoldDB" id="A0A367ZBR3"/>
<proteinExistence type="inferred from homology"/>
<feature type="repeat" description="CXXCXGXG motif" evidence="14">
    <location>
        <begin position="183"/>
        <end position="190"/>
    </location>
</feature>
<dbReference type="PANTHER" id="PTHR43096:SF48">
    <property type="entry name" value="CHAPERONE PROTEIN DNAJ"/>
    <property type="match status" value="1"/>
</dbReference>
<comment type="caution">
    <text evidence="18">The sequence shown here is derived from an EMBL/GenBank/DDBJ whole genome shotgun (WGS) entry which is preliminary data.</text>
</comment>
<evidence type="ECO:0000256" key="13">
    <source>
        <dbReference type="ARBA" id="ARBA00067609"/>
    </source>
</evidence>
<evidence type="ECO:0000256" key="11">
    <source>
        <dbReference type="ARBA" id="ARBA00053423"/>
    </source>
</evidence>
<feature type="binding site" evidence="14">
    <location>
        <position position="147"/>
    </location>
    <ligand>
        <name>Zn(2+)</name>
        <dbReference type="ChEBI" id="CHEBI:29105"/>
        <label>1</label>
    </ligand>
</feature>
<organism evidence="18 19">
    <name type="scientific">Candidatus Ozemobacter sibiricus</name>
    <dbReference type="NCBI Taxonomy" id="2268124"/>
    <lineage>
        <taxon>Bacteria</taxon>
        <taxon>Candidatus Ozemobacteria</taxon>
        <taxon>Candidatus Ozemobacterales</taxon>
        <taxon>Candidatus Ozemobacteraceae</taxon>
        <taxon>Candidatus Ozemobacter</taxon>
    </lineage>
</organism>
<feature type="repeat" description="CXXCXGXG motif" evidence="14">
    <location>
        <begin position="144"/>
        <end position="151"/>
    </location>
</feature>
<dbReference type="FunFam" id="2.60.260.20:FF:000004">
    <property type="entry name" value="Molecular chaperone DnaJ"/>
    <property type="match status" value="1"/>
</dbReference>
<dbReference type="InterPro" id="IPR002939">
    <property type="entry name" value="DnaJ_C"/>
</dbReference>
<sequence length="372" mass="40228">MAKRDYYEVLGVAKNADEAEIKRAYRSLARQYHPDVNPNNPEAVEKFKEVNEAYQVLIDPQKRQAYDQFGHAGLNGQGFNYQDFQGFGGFGDLFGDILSDFFGGSSRKGGPRRGADLRYDLDLTFEEAVFGCEKVLTIPKSVTCTGCQGSGAAPGTGRKQCPVCRGRGTISLAQGFFSIQRTCHQCQGEGEIIEKPCPTCRGVGRQKETSKVEVKIPAGVETGSKLKLTGEGEPGERGGPPGNLYIVLRVGKHELFERVGDDIVCERNISFPLAALGGEIDVPTLKGSVKIKIPPGTQTGKVFRLRGYGVKGLQGGEGDQLVRVFVRTPTNLTERQRELLQQLAKEEPDPGAGAVGSGSKSVWDKVKEALGG</sequence>
<dbReference type="NCBIfam" id="NF008035">
    <property type="entry name" value="PRK10767.1"/>
    <property type="match status" value="1"/>
</dbReference>
<dbReference type="HAMAP" id="MF_01152">
    <property type="entry name" value="DnaJ"/>
    <property type="match status" value="1"/>
</dbReference>
<dbReference type="FunFam" id="1.10.287.110:FF:000034">
    <property type="entry name" value="Chaperone protein DnaJ"/>
    <property type="match status" value="1"/>
</dbReference>
<dbReference type="Proteomes" id="UP000252355">
    <property type="component" value="Unassembled WGS sequence"/>
</dbReference>
<feature type="repeat" description="CXXCXGXG motif" evidence="14">
    <location>
        <begin position="161"/>
        <end position="168"/>
    </location>
</feature>
<dbReference type="GO" id="GO:0005524">
    <property type="term" value="F:ATP binding"/>
    <property type="evidence" value="ECO:0007669"/>
    <property type="project" value="InterPro"/>
</dbReference>
<reference evidence="18 19" key="1">
    <citation type="submission" date="2018-05" db="EMBL/GenBank/DDBJ databases">
        <title>A metagenomic window into the 2 km-deep terrestrial subsurface aquifer revealed taxonomically and functionally diverse microbial community comprising novel uncultured bacterial lineages.</title>
        <authorList>
            <person name="Kadnikov V.V."/>
            <person name="Mardanov A.V."/>
            <person name="Beletsky A.V."/>
            <person name="Banks D."/>
            <person name="Pimenov N.V."/>
            <person name="Frank Y.A."/>
            <person name="Karnachuk O.V."/>
            <person name="Ravin N.V."/>
        </authorList>
    </citation>
    <scope>NUCLEOTIDE SEQUENCE [LARGE SCALE GENOMIC DNA]</scope>
    <source>
        <strain evidence="18">BY5</strain>
    </source>
</reference>
<dbReference type="GO" id="GO:0031072">
    <property type="term" value="F:heat shock protein binding"/>
    <property type="evidence" value="ECO:0007669"/>
    <property type="project" value="InterPro"/>
</dbReference>
<feature type="binding site" evidence="14">
    <location>
        <position position="161"/>
    </location>
    <ligand>
        <name>Zn(2+)</name>
        <dbReference type="ChEBI" id="CHEBI:29105"/>
        <label>2</label>
    </ligand>
</feature>
<dbReference type="EMBL" id="QOQW01000040">
    <property type="protein sequence ID" value="RCK75297.1"/>
    <property type="molecule type" value="Genomic_DNA"/>
</dbReference>
<feature type="binding site" evidence="14">
    <location>
        <position position="164"/>
    </location>
    <ligand>
        <name>Zn(2+)</name>
        <dbReference type="ChEBI" id="CHEBI:29105"/>
        <label>2</label>
    </ligand>
</feature>
<dbReference type="InterPro" id="IPR008971">
    <property type="entry name" value="HSP40/DnaJ_pept-bd"/>
</dbReference>
<dbReference type="Gene3D" id="1.10.287.110">
    <property type="entry name" value="DnaJ domain"/>
    <property type="match status" value="1"/>
</dbReference>
<evidence type="ECO:0000256" key="14">
    <source>
        <dbReference type="HAMAP-Rule" id="MF_01152"/>
    </source>
</evidence>
<feature type="binding site" evidence="14">
    <location>
        <position position="183"/>
    </location>
    <ligand>
        <name>Zn(2+)</name>
        <dbReference type="ChEBI" id="CHEBI:29105"/>
        <label>2</label>
    </ligand>
</feature>
<evidence type="ECO:0000313" key="19">
    <source>
        <dbReference type="Proteomes" id="UP000252355"/>
    </source>
</evidence>
<dbReference type="GO" id="GO:0051082">
    <property type="term" value="F:unfolded protein binding"/>
    <property type="evidence" value="ECO:0007669"/>
    <property type="project" value="UniProtKB-UniRule"/>
</dbReference>
<evidence type="ECO:0000256" key="5">
    <source>
        <dbReference type="ARBA" id="ARBA00022723"/>
    </source>
</evidence>
<dbReference type="CDD" id="cd06257">
    <property type="entry name" value="DnaJ"/>
    <property type="match status" value="1"/>
</dbReference>
<evidence type="ECO:0000256" key="4">
    <source>
        <dbReference type="ARBA" id="ARBA00022705"/>
    </source>
</evidence>
<evidence type="ECO:0000256" key="8">
    <source>
        <dbReference type="ARBA" id="ARBA00022833"/>
    </source>
</evidence>
<dbReference type="InterPro" id="IPR012724">
    <property type="entry name" value="DnaJ"/>
</dbReference>
<name>A0A367ZBR3_9BACT</name>
<protein>
    <recommendedName>
        <fullName evidence="13 14">Chaperone protein DnaJ</fullName>
    </recommendedName>
</protein>
<dbReference type="PROSITE" id="PS50076">
    <property type="entry name" value="DNAJ_2"/>
    <property type="match status" value="1"/>
</dbReference>
<comment type="domain">
    <text evidence="14">The J domain is necessary and sufficient to stimulate DnaK ATPase activity. Zinc center 1 plays an important role in the autonomous, DnaK-independent chaperone activity of DnaJ. Zinc center 2 is essential for interaction with DnaK and for DnaJ activity.</text>
</comment>
<dbReference type="InterPro" id="IPR001305">
    <property type="entry name" value="HSP_DnaJ_Cys-rich_dom"/>
</dbReference>
<evidence type="ECO:0000256" key="1">
    <source>
        <dbReference type="ARBA" id="ARBA00004496"/>
    </source>
</evidence>
<dbReference type="InterPro" id="IPR018253">
    <property type="entry name" value="DnaJ_domain_CS"/>
</dbReference>
<gene>
    <name evidence="14" type="primary">dnaJ</name>
    <name evidence="18" type="ORF">OZSIB_4061</name>
</gene>
<dbReference type="PRINTS" id="PR00625">
    <property type="entry name" value="JDOMAIN"/>
</dbReference>
<dbReference type="GO" id="GO:0006260">
    <property type="term" value="P:DNA replication"/>
    <property type="evidence" value="ECO:0007669"/>
    <property type="project" value="UniProtKB-KW"/>
</dbReference>
<feature type="binding site" evidence="14">
    <location>
        <position position="144"/>
    </location>
    <ligand>
        <name>Zn(2+)</name>
        <dbReference type="ChEBI" id="CHEBI:29105"/>
        <label>1</label>
    </ligand>
</feature>
<dbReference type="SUPFAM" id="SSF57938">
    <property type="entry name" value="DnaJ/Hsp40 cysteine-rich domain"/>
    <property type="match status" value="1"/>
</dbReference>
<feature type="binding site" evidence="14">
    <location>
        <position position="186"/>
    </location>
    <ligand>
        <name>Zn(2+)</name>
        <dbReference type="ChEBI" id="CHEBI:29105"/>
        <label>2</label>
    </ligand>
</feature>
<evidence type="ECO:0000256" key="9">
    <source>
        <dbReference type="ARBA" id="ARBA00023016"/>
    </source>
</evidence>
<dbReference type="GO" id="GO:0042026">
    <property type="term" value="P:protein refolding"/>
    <property type="evidence" value="ECO:0007669"/>
    <property type="project" value="TreeGrafter"/>
</dbReference>
<dbReference type="PROSITE" id="PS51188">
    <property type="entry name" value="ZF_CR"/>
    <property type="match status" value="1"/>
</dbReference>
<dbReference type="Gene3D" id="2.10.230.10">
    <property type="entry name" value="Heat shock protein DnaJ, cysteine-rich domain"/>
    <property type="match status" value="1"/>
</dbReference>
<dbReference type="NCBIfam" id="TIGR02349">
    <property type="entry name" value="DnaJ_bact"/>
    <property type="match status" value="1"/>
</dbReference>
<keyword evidence="7 14" id="KW-0863">Zinc-finger</keyword>
<dbReference type="GO" id="GO:0008270">
    <property type="term" value="F:zinc ion binding"/>
    <property type="evidence" value="ECO:0007669"/>
    <property type="project" value="UniProtKB-UniRule"/>
</dbReference>
<evidence type="ECO:0000256" key="6">
    <source>
        <dbReference type="ARBA" id="ARBA00022737"/>
    </source>
</evidence>
<evidence type="ECO:0000256" key="10">
    <source>
        <dbReference type="ARBA" id="ARBA00023186"/>
    </source>
</evidence>
<dbReference type="CDD" id="cd10719">
    <property type="entry name" value="DnaJ_zf"/>
    <property type="match status" value="1"/>
</dbReference>
<feature type="zinc finger region" description="CR-type" evidence="15">
    <location>
        <begin position="131"/>
        <end position="209"/>
    </location>
</feature>
<feature type="binding site" evidence="14">
    <location>
        <position position="200"/>
    </location>
    <ligand>
        <name>Zn(2+)</name>
        <dbReference type="ChEBI" id="CHEBI:29105"/>
        <label>1</label>
    </ligand>
</feature>
<comment type="subcellular location">
    <subcellularLocation>
        <location evidence="1 14">Cytoplasm</location>
    </subcellularLocation>
</comment>
<comment type="similarity">
    <text evidence="12 14">Belongs to the DnaJ family.</text>
</comment>
<dbReference type="GO" id="GO:0005737">
    <property type="term" value="C:cytoplasm"/>
    <property type="evidence" value="ECO:0007669"/>
    <property type="project" value="UniProtKB-SubCell"/>
</dbReference>
<evidence type="ECO:0000259" key="17">
    <source>
        <dbReference type="PROSITE" id="PS51188"/>
    </source>
</evidence>
<keyword evidence="10 14" id="KW-0143">Chaperone</keyword>
<evidence type="ECO:0000256" key="2">
    <source>
        <dbReference type="ARBA" id="ARBA00011738"/>
    </source>
</evidence>
<comment type="subunit">
    <text evidence="2 14">Homodimer.</text>
</comment>
<dbReference type="CDD" id="cd10747">
    <property type="entry name" value="DnaJ_C"/>
    <property type="match status" value="1"/>
</dbReference>
<dbReference type="Gene3D" id="2.60.260.20">
    <property type="entry name" value="Urease metallochaperone UreE, N-terminal domain"/>
    <property type="match status" value="2"/>
</dbReference>
<evidence type="ECO:0000259" key="16">
    <source>
        <dbReference type="PROSITE" id="PS50076"/>
    </source>
</evidence>
<dbReference type="SMART" id="SM00271">
    <property type="entry name" value="DnaJ"/>
    <property type="match status" value="1"/>
</dbReference>
<evidence type="ECO:0000313" key="18">
    <source>
        <dbReference type="EMBL" id="RCK75297.1"/>
    </source>
</evidence>
<dbReference type="InterPro" id="IPR036410">
    <property type="entry name" value="HSP_DnaJ_Cys-rich_dom_sf"/>
</dbReference>
<evidence type="ECO:0000256" key="12">
    <source>
        <dbReference type="ARBA" id="ARBA00061004"/>
    </source>
</evidence>
<feature type="repeat" description="CXXCXGXG motif" evidence="14">
    <location>
        <begin position="197"/>
        <end position="204"/>
    </location>
</feature>
<evidence type="ECO:0000256" key="3">
    <source>
        <dbReference type="ARBA" id="ARBA00022490"/>
    </source>
</evidence>
<keyword evidence="3 14" id="KW-0963">Cytoplasm</keyword>
<comment type="cofactor">
    <cofactor evidence="14">
        <name>Zn(2+)</name>
        <dbReference type="ChEBI" id="CHEBI:29105"/>
    </cofactor>
    <text evidence="14">Binds 2 Zn(2+) ions per monomer.</text>
</comment>
<dbReference type="PANTHER" id="PTHR43096">
    <property type="entry name" value="DNAJ HOMOLOG 1, MITOCHONDRIAL-RELATED"/>
    <property type="match status" value="1"/>
</dbReference>
<evidence type="ECO:0000256" key="7">
    <source>
        <dbReference type="ARBA" id="ARBA00022771"/>
    </source>
</evidence>
<accession>A0A367ZBR3</accession>
<dbReference type="SUPFAM" id="SSF46565">
    <property type="entry name" value="Chaperone J-domain"/>
    <property type="match status" value="1"/>
</dbReference>
<keyword evidence="4 14" id="KW-0235">DNA replication</keyword>
<dbReference type="SUPFAM" id="SSF49493">
    <property type="entry name" value="HSP40/DnaJ peptide-binding domain"/>
    <property type="match status" value="2"/>
</dbReference>
<feature type="domain" description="CR-type" evidence="17">
    <location>
        <begin position="131"/>
        <end position="209"/>
    </location>
</feature>
<feature type="binding site" evidence="14">
    <location>
        <position position="197"/>
    </location>
    <ligand>
        <name>Zn(2+)</name>
        <dbReference type="ChEBI" id="CHEBI:29105"/>
        <label>1</label>
    </ligand>
</feature>
<evidence type="ECO:0000256" key="15">
    <source>
        <dbReference type="PROSITE-ProRule" id="PRU00546"/>
    </source>
</evidence>
<dbReference type="PROSITE" id="PS00636">
    <property type="entry name" value="DNAJ_1"/>
    <property type="match status" value="1"/>
</dbReference>
<comment type="function">
    <text evidence="11 14">Participates actively in the response to hyperosmotic and heat shock by preventing the aggregation of stress-denatured proteins and by disaggregating proteins, also in an autonomous, DnaK-independent fashion. Unfolded proteins bind initially to DnaJ; upon interaction with the DnaJ-bound protein, DnaK hydrolyzes its bound ATP, resulting in the formation of a stable complex. GrpE releases ADP from DnaK; ATP binding to DnaK triggers the release of the substrate protein, thus completing the reaction cycle. Several rounds of ATP-dependent interactions between DnaJ, DnaK and GrpE are required for fully efficient folding. Also involved, together with DnaK and GrpE, in the DNA replication of plasmids through activation of initiation proteins.</text>
</comment>
<dbReference type="Pfam" id="PF00226">
    <property type="entry name" value="DnaJ"/>
    <property type="match status" value="1"/>
</dbReference>
<feature type="domain" description="J" evidence="16">
    <location>
        <begin position="5"/>
        <end position="70"/>
    </location>
</feature>
<keyword evidence="8 14" id="KW-0862">Zinc</keyword>
<dbReference type="InterPro" id="IPR001623">
    <property type="entry name" value="DnaJ_domain"/>
</dbReference>
<keyword evidence="9 14" id="KW-0346">Stress response</keyword>
<dbReference type="Pfam" id="PF01556">
    <property type="entry name" value="DnaJ_C"/>
    <property type="match status" value="1"/>
</dbReference>